<dbReference type="STRING" id="452637.Oter_2870"/>
<keyword evidence="5" id="KW-0472">Membrane</keyword>
<dbReference type="eggNOG" id="COG2010">
    <property type="taxonomic scope" value="Bacteria"/>
</dbReference>
<name>B1ZX99_OPITP</name>
<dbReference type="PANTHER" id="PTHR35008:SF8">
    <property type="entry name" value="ALCOHOL DEHYDROGENASE CYTOCHROME C SUBUNIT"/>
    <property type="match status" value="1"/>
</dbReference>
<feature type="domain" description="Cytochrome c" evidence="6">
    <location>
        <begin position="224"/>
        <end position="334"/>
    </location>
</feature>
<dbReference type="eggNOG" id="COG2993">
    <property type="taxonomic scope" value="Bacteria"/>
</dbReference>
<keyword evidence="1 4" id="KW-0349">Heme</keyword>
<dbReference type="InterPro" id="IPR009056">
    <property type="entry name" value="Cyt_c-like_dom"/>
</dbReference>
<keyword evidence="5" id="KW-1133">Transmembrane helix</keyword>
<dbReference type="InterPro" id="IPR051459">
    <property type="entry name" value="Cytochrome_c-type_DH"/>
</dbReference>
<feature type="domain" description="Cytochrome c" evidence="6">
    <location>
        <begin position="48"/>
        <end position="193"/>
    </location>
</feature>
<organism evidence="7 8">
    <name type="scientific">Opitutus terrae (strain DSM 11246 / JCM 15787 / PB90-1)</name>
    <dbReference type="NCBI Taxonomy" id="452637"/>
    <lineage>
        <taxon>Bacteria</taxon>
        <taxon>Pseudomonadati</taxon>
        <taxon>Verrucomicrobiota</taxon>
        <taxon>Opitutia</taxon>
        <taxon>Opitutales</taxon>
        <taxon>Opitutaceae</taxon>
        <taxon>Opitutus</taxon>
    </lineage>
</organism>
<dbReference type="RefSeq" id="WP_012375686.1">
    <property type="nucleotide sequence ID" value="NC_010571.1"/>
</dbReference>
<accession>B1ZX99</accession>
<keyword evidence="8" id="KW-1185">Reference proteome</keyword>
<feature type="transmembrane region" description="Helical" evidence="5">
    <location>
        <begin position="9"/>
        <end position="31"/>
    </location>
</feature>
<dbReference type="GO" id="GO:0009055">
    <property type="term" value="F:electron transfer activity"/>
    <property type="evidence" value="ECO:0007669"/>
    <property type="project" value="InterPro"/>
</dbReference>
<keyword evidence="5" id="KW-0812">Transmembrane</keyword>
<proteinExistence type="predicted"/>
<dbReference type="EMBL" id="CP001032">
    <property type="protein sequence ID" value="ACB76151.1"/>
    <property type="molecule type" value="Genomic_DNA"/>
</dbReference>
<dbReference type="PROSITE" id="PS51007">
    <property type="entry name" value="CYTC"/>
    <property type="match status" value="2"/>
</dbReference>
<dbReference type="InterPro" id="IPR036909">
    <property type="entry name" value="Cyt_c-like_dom_sf"/>
</dbReference>
<dbReference type="Pfam" id="PF02433">
    <property type="entry name" value="FixO"/>
    <property type="match status" value="1"/>
</dbReference>
<dbReference type="SUPFAM" id="SSF46626">
    <property type="entry name" value="Cytochrome c"/>
    <property type="match status" value="2"/>
</dbReference>
<dbReference type="Gene3D" id="1.10.760.10">
    <property type="entry name" value="Cytochrome c-like domain"/>
    <property type="match status" value="2"/>
</dbReference>
<dbReference type="GO" id="GO:0020037">
    <property type="term" value="F:heme binding"/>
    <property type="evidence" value="ECO:0007669"/>
    <property type="project" value="InterPro"/>
</dbReference>
<keyword evidence="2 4" id="KW-0479">Metal-binding</keyword>
<evidence type="ECO:0000256" key="3">
    <source>
        <dbReference type="ARBA" id="ARBA00023004"/>
    </source>
</evidence>
<reference evidence="7 8" key="1">
    <citation type="journal article" date="2011" name="J. Bacteriol.">
        <title>Genome sequence of the verrucomicrobium Opitutus terrae PB90-1, an abundant inhabitant of rice paddy soil ecosystems.</title>
        <authorList>
            <person name="van Passel M.W."/>
            <person name="Kant R."/>
            <person name="Palva A."/>
            <person name="Copeland A."/>
            <person name="Lucas S."/>
            <person name="Lapidus A."/>
            <person name="Glavina del Rio T."/>
            <person name="Pitluck S."/>
            <person name="Goltsman E."/>
            <person name="Clum A."/>
            <person name="Sun H."/>
            <person name="Schmutz J."/>
            <person name="Larimer F.W."/>
            <person name="Land M.L."/>
            <person name="Hauser L."/>
            <person name="Kyrpides N."/>
            <person name="Mikhailova N."/>
            <person name="Richardson P.P."/>
            <person name="Janssen P.H."/>
            <person name="de Vos W.M."/>
            <person name="Smidt H."/>
        </authorList>
    </citation>
    <scope>NUCLEOTIDE SEQUENCE [LARGE SCALE GENOMIC DNA]</scope>
    <source>
        <strain evidence="8">DSM 11246 / JCM 15787 / PB90-1</strain>
    </source>
</reference>
<evidence type="ECO:0000313" key="8">
    <source>
        <dbReference type="Proteomes" id="UP000007013"/>
    </source>
</evidence>
<dbReference type="PANTHER" id="PTHR35008">
    <property type="entry name" value="BLL4482 PROTEIN-RELATED"/>
    <property type="match status" value="1"/>
</dbReference>
<sequence length="334" mass="35880">MSLHDDHRLLFGSAFGMFAVLTSLIAIFPALDNQANNAPLPDSQPLTADELAGKRLFVANGCVSCHTQQVRNVAMDQVWGGRPSIAADYARIDRMDLWRNTATLMGTERTGPDLTSIGERQPSSTWHLLHLYNPRAVVAASIMPAYEWLFEYREQAAPGDTVVAVPEEYKRGPGTVVARPEALQLVAYLQSLKQPALPGGTAAPAFLYQRDSSATGPSDAAVITTELDGAALYATHCQACHQPNGQGLKGAFPSLKGSSIVLAEDPAKLIGIVMKGYDGRVSEGFAVMPPIGTIAKLKPAEVRAIINHERTSWGNQAPEVSQEQVNAVLQSIQP</sequence>
<evidence type="ECO:0000313" key="7">
    <source>
        <dbReference type="EMBL" id="ACB76151.1"/>
    </source>
</evidence>
<evidence type="ECO:0000259" key="6">
    <source>
        <dbReference type="PROSITE" id="PS51007"/>
    </source>
</evidence>
<dbReference type="Pfam" id="PF00034">
    <property type="entry name" value="Cytochrom_C"/>
    <property type="match status" value="1"/>
</dbReference>
<dbReference type="GO" id="GO:0046872">
    <property type="term" value="F:metal ion binding"/>
    <property type="evidence" value="ECO:0007669"/>
    <property type="project" value="UniProtKB-KW"/>
</dbReference>
<evidence type="ECO:0000256" key="2">
    <source>
        <dbReference type="ARBA" id="ARBA00022723"/>
    </source>
</evidence>
<evidence type="ECO:0000256" key="4">
    <source>
        <dbReference type="PROSITE-ProRule" id="PRU00433"/>
    </source>
</evidence>
<dbReference type="Proteomes" id="UP000007013">
    <property type="component" value="Chromosome"/>
</dbReference>
<dbReference type="InterPro" id="IPR003468">
    <property type="entry name" value="Cyt_c_oxidase_monohaem-su/FixO"/>
</dbReference>
<evidence type="ECO:0000256" key="5">
    <source>
        <dbReference type="SAM" id="Phobius"/>
    </source>
</evidence>
<gene>
    <name evidence="7" type="ordered locus">Oter_2870</name>
</gene>
<dbReference type="AlphaFoldDB" id="B1ZX99"/>
<protein>
    <submittedName>
        <fullName evidence="7">Cytochrome C oxidase mono-heme subunit/FixO</fullName>
    </submittedName>
</protein>
<dbReference type="KEGG" id="ote:Oter_2870"/>
<dbReference type="HOGENOM" id="CLU_050647_0_0_0"/>
<dbReference type="OrthoDB" id="9811395at2"/>
<evidence type="ECO:0000256" key="1">
    <source>
        <dbReference type="ARBA" id="ARBA00022617"/>
    </source>
</evidence>
<keyword evidence="3 4" id="KW-0408">Iron</keyword>